<dbReference type="Pfam" id="PF00196">
    <property type="entry name" value="GerE"/>
    <property type="match status" value="1"/>
</dbReference>
<evidence type="ECO:0000313" key="3">
    <source>
        <dbReference type="EMBL" id="AEG99850.1"/>
    </source>
</evidence>
<name>A0A0H3FVQ3_KLEAK</name>
<dbReference type="PROSITE" id="PS50043">
    <property type="entry name" value="HTH_LUXR_2"/>
    <property type="match status" value="1"/>
</dbReference>
<accession>A0A0H3FVQ3</accession>
<keyword evidence="4" id="KW-1185">Reference proteome</keyword>
<dbReference type="Proteomes" id="UP000008881">
    <property type="component" value="Chromosome"/>
</dbReference>
<dbReference type="GeneID" id="93313121"/>
<sequence>MTITTQQNRQEIAILDNNFYSCYALKSIFHEIKFADGILLYNDVHELIEALSKPNSICKVILTFDIVNFNTFFVLDFLMDYYPAIDIIVIICSPNNKIVSLILSMNVKIILSDNDKVCCFYDVILFRVGNYFLSPEISKIHISKNYRIAFFTKTERFVLNCLLMGETPALIAATKNVSVKTISSHKLRAFKKIKISRLSELYSHH</sequence>
<gene>
    <name evidence="3" type="ordered locus">EAE_24785</name>
</gene>
<dbReference type="eggNOG" id="ENOG5033P9D">
    <property type="taxonomic scope" value="Bacteria"/>
</dbReference>
<dbReference type="RefSeq" id="WP_015706204.1">
    <property type="nucleotide sequence ID" value="NC_015663.1"/>
</dbReference>
<evidence type="ECO:0000313" key="4">
    <source>
        <dbReference type="Proteomes" id="UP000008881"/>
    </source>
</evidence>
<dbReference type="InterPro" id="IPR016032">
    <property type="entry name" value="Sig_transdc_resp-reg_C-effctor"/>
</dbReference>
<proteinExistence type="predicted"/>
<evidence type="ECO:0000256" key="1">
    <source>
        <dbReference type="ARBA" id="ARBA00023125"/>
    </source>
</evidence>
<reference evidence="3 4" key="1">
    <citation type="journal article" date="2012" name="J. Bacteriol.">
        <title>Complete genome sequence of Enterobacter aerogenes KCTC 2190.</title>
        <authorList>
            <person name="Shin S.H."/>
            <person name="Kim S."/>
            <person name="Kim J.Y."/>
            <person name="Lee S."/>
            <person name="Um Y."/>
            <person name="Oh M.K."/>
            <person name="Kim Y.R."/>
            <person name="Lee J."/>
            <person name="Yang K.S."/>
        </authorList>
    </citation>
    <scope>NUCLEOTIDE SEQUENCE [LARGE SCALE GENOMIC DNA]</scope>
    <source>
        <strain evidence="3 4">KCTC 2190</strain>
    </source>
</reference>
<feature type="domain" description="HTH luxR-type" evidence="2">
    <location>
        <begin position="144"/>
        <end position="205"/>
    </location>
</feature>
<dbReference type="KEGG" id="eae:EAE_24785"/>
<dbReference type="Gene3D" id="1.10.10.10">
    <property type="entry name" value="Winged helix-like DNA-binding domain superfamily/Winged helix DNA-binding domain"/>
    <property type="match status" value="1"/>
</dbReference>
<dbReference type="InterPro" id="IPR000792">
    <property type="entry name" value="Tscrpt_reg_LuxR_C"/>
</dbReference>
<evidence type="ECO:0000259" key="2">
    <source>
        <dbReference type="PROSITE" id="PS50043"/>
    </source>
</evidence>
<dbReference type="AlphaFoldDB" id="A0A0H3FVQ3"/>
<dbReference type="HOGENOM" id="CLU_1335787_0_0_6"/>
<dbReference type="SMART" id="SM00421">
    <property type="entry name" value="HTH_LUXR"/>
    <property type="match status" value="1"/>
</dbReference>
<keyword evidence="1" id="KW-0238">DNA-binding</keyword>
<organism evidence="3 4">
    <name type="scientific">Klebsiella aerogenes (strain ATCC 13048 / DSM 30053 / CCUG 1429 / JCM 1235 / KCTC 2190 / NBRC 13534 / NCIMB 10102 / NCTC 10006 / CDC 819-56)</name>
    <name type="common">Enterobacter aerogenes</name>
    <dbReference type="NCBI Taxonomy" id="1028307"/>
    <lineage>
        <taxon>Bacteria</taxon>
        <taxon>Pseudomonadati</taxon>
        <taxon>Pseudomonadota</taxon>
        <taxon>Gammaproteobacteria</taxon>
        <taxon>Enterobacterales</taxon>
        <taxon>Enterobacteriaceae</taxon>
        <taxon>Klebsiella/Raoultella group</taxon>
        <taxon>Klebsiella</taxon>
    </lineage>
</organism>
<dbReference type="GO" id="GO:0003677">
    <property type="term" value="F:DNA binding"/>
    <property type="evidence" value="ECO:0007669"/>
    <property type="project" value="UniProtKB-KW"/>
</dbReference>
<dbReference type="InterPro" id="IPR036388">
    <property type="entry name" value="WH-like_DNA-bd_sf"/>
</dbReference>
<dbReference type="GO" id="GO:0006355">
    <property type="term" value="P:regulation of DNA-templated transcription"/>
    <property type="evidence" value="ECO:0007669"/>
    <property type="project" value="InterPro"/>
</dbReference>
<dbReference type="SUPFAM" id="SSF46894">
    <property type="entry name" value="C-terminal effector domain of the bipartite response regulators"/>
    <property type="match status" value="1"/>
</dbReference>
<protein>
    <recommendedName>
        <fullName evidence="2">HTH luxR-type domain-containing protein</fullName>
    </recommendedName>
</protein>
<dbReference type="EMBL" id="CP002824">
    <property type="protein sequence ID" value="AEG99850.1"/>
    <property type="molecule type" value="Genomic_DNA"/>
</dbReference>